<dbReference type="CDD" id="cd04301">
    <property type="entry name" value="NAT_SF"/>
    <property type="match status" value="1"/>
</dbReference>
<dbReference type="PANTHER" id="PTHR47370">
    <property type="entry name" value="ACYL-COA N-ACYLTRANSFERASES (NAT) SUPERFAMILY PROTEIN"/>
    <property type="match status" value="1"/>
</dbReference>
<dbReference type="SUPFAM" id="SSF55729">
    <property type="entry name" value="Acyl-CoA N-acyltransferases (Nat)"/>
    <property type="match status" value="1"/>
</dbReference>
<gene>
    <name evidence="2" type="ORF">H6P81_000378</name>
</gene>
<name>A0AAV7F3X4_ARIFI</name>
<comment type="caution">
    <text evidence="2">The sequence shown here is derived from an EMBL/GenBank/DDBJ whole genome shotgun (WGS) entry which is preliminary data.</text>
</comment>
<dbReference type="PANTHER" id="PTHR47370:SF6">
    <property type="entry name" value="N-ACETYLTRANSFERASE HLS1-RELATED"/>
    <property type="match status" value="1"/>
</dbReference>
<dbReference type="FunFam" id="3.40.630.30:FF:000116">
    <property type="entry name" value="Putative N-acetyltransferase HLS1"/>
    <property type="match status" value="1"/>
</dbReference>
<dbReference type="Pfam" id="PF00583">
    <property type="entry name" value="Acetyltransf_1"/>
    <property type="match status" value="1"/>
</dbReference>
<dbReference type="Gene3D" id="3.40.630.30">
    <property type="match status" value="1"/>
</dbReference>
<evidence type="ECO:0000313" key="3">
    <source>
        <dbReference type="Proteomes" id="UP000825729"/>
    </source>
</evidence>
<sequence>MGEERITLREYEEQRDCEAVEELERRCQVGPSGKASLYTDCMGDPLSRVRHSPAFLMLVAEYGEGREIVGVIRGSIRTVTRGRRQPNTDSPLFTKVAYILGLRVSPLHRRLGVGTKLVQKLEAWCRSQGTEYAYMATDCSNEASINLFTLKCAYLKFRTPAILVRPIHVHRIPVGPNVAIVRLIPPLAQSIYRRAFATSEFFPEDIDAVLSSKLTLGTFLALPKTWVPMWNPLKGAVPPSFAILSVWNTKEVYKLQVKGASRLTKAWCAWSRVLDTCMPCMRIPSLPDFFRPFGVYLMYGLHMEGKGGGALMRSLCAFVHNMARADPDCGALVAEVGRLDPVREAVPHWKRFSWDEDIWCMKRLASKDDVDVGGPSDWPRSRPSSSVLFVDPRDF</sequence>
<keyword evidence="3" id="KW-1185">Reference proteome</keyword>
<dbReference type="InterPro" id="IPR052810">
    <property type="entry name" value="Plant_NAT"/>
</dbReference>
<organism evidence="2 3">
    <name type="scientific">Aristolochia fimbriata</name>
    <name type="common">White veined hardy Dutchman's pipe vine</name>
    <dbReference type="NCBI Taxonomy" id="158543"/>
    <lineage>
        <taxon>Eukaryota</taxon>
        <taxon>Viridiplantae</taxon>
        <taxon>Streptophyta</taxon>
        <taxon>Embryophyta</taxon>
        <taxon>Tracheophyta</taxon>
        <taxon>Spermatophyta</taxon>
        <taxon>Magnoliopsida</taxon>
        <taxon>Magnoliidae</taxon>
        <taxon>Piperales</taxon>
        <taxon>Aristolochiaceae</taxon>
        <taxon>Aristolochia</taxon>
    </lineage>
</organism>
<proteinExistence type="predicted"/>
<feature type="domain" description="N-acetyltransferase" evidence="1">
    <location>
        <begin position="6"/>
        <end position="175"/>
    </location>
</feature>
<dbReference type="InterPro" id="IPR000182">
    <property type="entry name" value="GNAT_dom"/>
</dbReference>
<dbReference type="InterPro" id="IPR016181">
    <property type="entry name" value="Acyl_CoA_acyltransferase"/>
</dbReference>
<dbReference type="Proteomes" id="UP000825729">
    <property type="component" value="Unassembled WGS sequence"/>
</dbReference>
<dbReference type="PROSITE" id="PS51186">
    <property type="entry name" value="GNAT"/>
    <property type="match status" value="1"/>
</dbReference>
<dbReference type="GO" id="GO:0016747">
    <property type="term" value="F:acyltransferase activity, transferring groups other than amino-acyl groups"/>
    <property type="evidence" value="ECO:0007669"/>
    <property type="project" value="InterPro"/>
</dbReference>
<protein>
    <recommendedName>
        <fullName evidence="1">N-acetyltransferase domain-containing protein</fullName>
    </recommendedName>
</protein>
<reference evidence="2 3" key="1">
    <citation type="submission" date="2021-07" db="EMBL/GenBank/DDBJ databases">
        <title>The Aristolochia fimbriata genome: insights into angiosperm evolution, floral development and chemical biosynthesis.</title>
        <authorList>
            <person name="Jiao Y."/>
        </authorList>
    </citation>
    <scope>NUCLEOTIDE SEQUENCE [LARGE SCALE GENOMIC DNA]</scope>
    <source>
        <strain evidence="2">IBCAS-2021</strain>
        <tissue evidence="2">Leaf</tissue>
    </source>
</reference>
<evidence type="ECO:0000313" key="2">
    <source>
        <dbReference type="EMBL" id="KAG9455870.1"/>
    </source>
</evidence>
<dbReference type="EMBL" id="JAINDJ010000002">
    <property type="protein sequence ID" value="KAG9455870.1"/>
    <property type="molecule type" value="Genomic_DNA"/>
</dbReference>
<accession>A0AAV7F3X4</accession>
<evidence type="ECO:0000259" key="1">
    <source>
        <dbReference type="PROSITE" id="PS51186"/>
    </source>
</evidence>
<dbReference type="AlphaFoldDB" id="A0AAV7F3X4"/>